<gene>
    <name evidence="1" type="ORF">AV530_019570</name>
</gene>
<dbReference type="EMBL" id="LSYS01007908">
    <property type="protein sequence ID" value="OPJ70426.1"/>
    <property type="molecule type" value="Genomic_DNA"/>
</dbReference>
<reference evidence="1 2" key="1">
    <citation type="submission" date="2016-02" db="EMBL/GenBank/DDBJ databases">
        <title>Band-tailed pigeon sequencing and assembly.</title>
        <authorList>
            <person name="Soares A.E."/>
            <person name="Novak B.J."/>
            <person name="Rice E.S."/>
            <person name="O'Connell B."/>
            <person name="Chang D."/>
            <person name="Weber S."/>
            <person name="Shapiro B."/>
        </authorList>
    </citation>
    <scope>NUCLEOTIDE SEQUENCE [LARGE SCALE GENOMIC DNA]</scope>
    <source>
        <strain evidence="1">BTP2013</strain>
        <tissue evidence="1">Blood</tissue>
    </source>
</reference>
<name>A0A1V4JE29_PATFA</name>
<accession>A0A1V4JE29</accession>
<evidence type="ECO:0000313" key="1">
    <source>
        <dbReference type="EMBL" id="OPJ70426.1"/>
    </source>
</evidence>
<keyword evidence="2" id="KW-1185">Reference proteome</keyword>
<dbReference type="AlphaFoldDB" id="A0A1V4JE29"/>
<proteinExistence type="predicted"/>
<sequence length="138" mass="16141">MWPLDKAMTISQLSRTLLWLCRVYLQPECPASFQAANVTSTEKFKSVNRVTEPACASCGYRNVLVFWEKKQYKGWKLNFSSWSLLFSHTLQCRLKILTTQLRRLLLKSNCSISDQLLKPSICHFKHCWFNCCHNYLAV</sequence>
<protein>
    <submittedName>
        <fullName evidence="1">Uncharacterized protein</fullName>
    </submittedName>
</protein>
<comment type="caution">
    <text evidence="1">The sequence shown here is derived from an EMBL/GenBank/DDBJ whole genome shotgun (WGS) entry which is preliminary data.</text>
</comment>
<organism evidence="1 2">
    <name type="scientific">Patagioenas fasciata monilis</name>
    <dbReference type="NCBI Taxonomy" id="372326"/>
    <lineage>
        <taxon>Eukaryota</taxon>
        <taxon>Metazoa</taxon>
        <taxon>Chordata</taxon>
        <taxon>Craniata</taxon>
        <taxon>Vertebrata</taxon>
        <taxon>Euteleostomi</taxon>
        <taxon>Archelosauria</taxon>
        <taxon>Archosauria</taxon>
        <taxon>Dinosauria</taxon>
        <taxon>Saurischia</taxon>
        <taxon>Theropoda</taxon>
        <taxon>Coelurosauria</taxon>
        <taxon>Aves</taxon>
        <taxon>Neognathae</taxon>
        <taxon>Neoaves</taxon>
        <taxon>Columbimorphae</taxon>
        <taxon>Columbiformes</taxon>
        <taxon>Columbidae</taxon>
        <taxon>Patagioenas</taxon>
    </lineage>
</organism>
<evidence type="ECO:0000313" key="2">
    <source>
        <dbReference type="Proteomes" id="UP000190648"/>
    </source>
</evidence>
<dbReference type="Proteomes" id="UP000190648">
    <property type="component" value="Unassembled WGS sequence"/>
</dbReference>